<dbReference type="EMBL" id="FQ670179">
    <property type="protein sequence ID" value="CBY82287.1"/>
    <property type="molecule type" value="Genomic_DNA"/>
</dbReference>
<feature type="coiled-coil region" evidence="1">
    <location>
        <begin position="91"/>
        <end position="125"/>
    </location>
</feature>
<dbReference type="RefSeq" id="WP_013468659.1">
    <property type="nucleotide sequence ID" value="NC_014810.2"/>
</dbReference>
<dbReference type="KEGG" id="hfe:HFELIS_02030"/>
<evidence type="ECO:0000313" key="3">
    <source>
        <dbReference type="Proteomes" id="UP000007934"/>
    </source>
</evidence>
<dbReference type="AlphaFoldDB" id="E7ACV7"/>
<dbReference type="HOGENOM" id="CLU_823284_0_0_7"/>
<dbReference type="GeneID" id="36134613"/>
<dbReference type="OrthoDB" id="5328561at2"/>
<evidence type="ECO:0000256" key="1">
    <source>
        <dbReference type="SAM" id="Coils"/>
    </source>
</evidence>
<accession>E7ACV7</accession>
<keyword evidence="1" id="KW-0175">Coiled coil</keyword>
<sequence>MPVNVDTEQVRALLERFEDFQEHLYQETRAFLQELETFYGETKEELAQTKKALQEAKEGLARARAWEVACEIALAIAIATEWGVWAATIALNIAVEKREKWEQKVALLEEAVEIYTEELRRIQTILIEEFCQQSRTLHLAYGQEHHELCMRALKASAIIEQEYMIPPWIQKLYDKLQGLESQLDPLIKQTQIQAIHDQYRAFLEERKEGFIVSEDETFKTPFNDLNLPVFPALFSTQLDLKTLDNEKPMLCFYALKALQKALATSTALQDILSDEDKDQINKGITPKGYLWHFDPNPPLGTMQLVREEVLLSVPHTKGYPLWKEILPQLQTQIGDL</sequence>
<dbReference type="Pfam" id="PF14414">
    <property type="entry name" value="WHH"/>
    <property type="match status" value="1"/>
</dbReference>
<evidence type="ECO:0000313" key="2">
    <source>
        <dbReference type="EMBL" id="CBY82287.1"/>
    </source>
</evidence>
<proteinExistence type="predicted"/>
<name>E7ACV7_HELFC</name>
<dbReference type="Proteomes" id="UP000007934">
    <property type="component" value="Chromosome"/>
</dbReference>
<dbReference type="STRING" id="936155.HFELIS_02030"/>
<dbReference type="InterPro" id="IPR032869">
    <property type="entry name" value="WHH_dom_containing"/>
</dbReference>
<organism evidence="2 3">
    <name type="scientific">Helicobacter felis (strain ATCC 49179 / CCUG 28539 / NCTC 12436 / CS1)</name>
    <dbReference type="NCBI Taxonomy" id="936155"/>
    <lineage>
        <taxon>Bacteria</taxon>
        <taxon>Pseudomonadati</taxon>
        <taxon>Campylobacterota</taxon>
        <taxon>Epsilonproteobacteria</taxon>
        <taxon>Campylobacterales</taxon>
        <taxon>Helicobacteraceae</taxon>
        <taxon>Helicobacter</taxon>
    </lineage>
</organism>
<gene>
    <name evidence="2" type="ordered locus">Hfelis_02030</name>
</gene>
<protein>
    <submittedName>
        <fullName evidence="2">Uncharacterized protein</fullName>
    </submittedName>
</protein>
<reference evidence="2 3" key="1">
    <citation type="journal article" date="2011" name="Genome Biol. Evol.">
        <title>Comparative whole genome sequence analysis of the carcinogenic bacterial model pathogen Helicobacter felis.</title>
        <authorList>
            <person name="Arnold I.C."/>
            <person name="Zigova Z."/>
            <person name="Holden M."/>
            <person name="Lawley T.D."/>
            <person name="Rad R."/>
            <person name="Dougan G."/>
            <person name="Falkow S."/>
            <person name="Bentley S.D."/>
            <person name="Muller A."/>
        </authorList>
    </citation>
    <scope>NUCLEOTIDE SEQUENCE [LARGE SCALE GENOMIC DNA]</scope>
    <source>
        <strain evidence="3">ATCC 49179 / CCUG 28539 / NCTC 12436 / CS1</strain>
    </source>
</reference>
<keyword evidence="3" id="KW-1185">Reference proteome</keyword>